<dbReference type="AlphaFoldDB" id="A0AAU2GR81"/>
<accession>A0AAU2GR81</accession>
<protein>
    <submittedName>
        <fullName evidence="2">Uncharacterized protein</fullName>
    </submittedName>
</protein>
<evidence type="ECO:0000256" key="1">
    <source>
        <dbReference type="SAM" id="MobiDB-lite"/>
    </source>
</evidence>
<feature type="region of interest" description="Disordered" evidence="1">
    <location>
        <begin position="86"/>
        <end position="144"/>
    </location>
</feature>
<evidence type="ECO:0000313" key="2">
    <source>
        <dbReference type="EMBL" id="WTU38255.1"/>
    </source>
</evidence>
<dbReference type="EMBL" id="CP108253">
    <property type="protein sequence ID" value="WTU38255.1"/>
    <property type="molecule type" value="Genomic_DNA"/>
</dbReference>
<gene>
    <name evidence="2" type="ORF">OHV25_00985</name>
</gene>
<organism evidence="2">
    <name type="scientific">Streptomyces sp. NBC_00060</name>
    <dbReference type="NCBI Taxonomy" id="2975636"/>
    <lineage>
        <taxon>Bacteria</taxon>
        <taxon>Bacillati</taxon>
        <taxon>Actinomycetota</taxon>
        <taxon>Actinomycetes</taxon>
        <taxon>Kitasatosporales</taxon>
        <taxon>Streptomycetaceae</taxon>
        <taxon>Streptomyces</taxon>
    </lineage>
</organism>
<reference evidence="2" key="1">
    <citation type="submission" date="2022-10" db="EMBL/GenBank/DDBJ databases">
        <title>The complete genomes of actinobacterial strains from the NBC collection.</title>
        <authorList>
            <person name="Joergensen T.S."/>
            <person name="Alvarez Arevalo M."/>
            <person name="Sterndorff E.B."/>
            <person name="Faurdal D."/>
            <person name="Vuksanovic O."/>
            <person name="Mourched A.-S."/>
            <person name="Charusanti P."/>
            <person name="Shaw S."/>
            <person name="Blin K."/>
            <person name="Weber T."/>
        </authorList>
    </citation>
    <scope>NUCLEOTIDE SEQUENCE</scope>
    <source>
        <strain evidence="2">NBC_00060</strain>
    </source>
</reference>
<proteinExistence type="predicted"/>
<name>A0AAU2GR81_9ACTN</name>
<sequence length="157" mass="17416">MPVLLDPHLTQRFDLRQRPLPWWGTVVEHGPQQPDPVPADLQRVLLQRRLALGKPVIEGRSPVTLCPTRQDQRCQPFLVLEGKSLQRGSQGLGDELDPAQRPHCAQHMGRVRPDPATASLDQPGRHKVVHHHGQQPVGPVSLGHPVSELAEHGIVEP</sequence>